<gene>
    <name evidence="2" type="ORF">IV203_011507</name>
</gene>
<accession>A0A9K3PIX8</accession>
<feature type="compositionally biased region" description="Polar residues" evidence="1">
    <location>
        <begin position="46"/>
        <end position="60"/>
    </location>
</feature>
<name>A0A9K3PIX8_9STRA</name>
<proteinExistence type="predicted"/>
<reference evidence="2" key="2">
    <citation type="submission" date="2021-04" db="EMBL/GenBank/DDBJ databases">
        <authorList>
            <person name="Podell S."/>
        </authorList>
    </citation>
    <scope>NUCLEOTIDE SEQUENCE</scope>
    <source>
        <strain evidence="2">Hildebrandi</strain>
    </source>
</reference>
<reference evidence="2" key="1">
    <citation type="journal article" date="2021" name="Sci. Rep.">
        <title>Diploid genomic architecture of Nitzschia inconspicua, an elite biomass production diatom.</title>
        <authorList>
            <person name="Oliver A."/>
            <person name="Podell S."/>
            <person name="Pinowska A."/>
            <person name="Traller J.C."/>
            <person name="Smith S.R."/>
            <person name="McClure R."/>
            <person name="Beliaev A."/>
            <person name="Bohutskyi P."/>
            <person name="Hill E.A."/>
            <person name="Rabines A."/>
            <person name="Zheng H."/>
            <person name="Allen L.Z."/>
            <person name="Kuo A."/>
            <person name="Grigoriev I.V."/>
            <person name="Allen A.E."/>
            <person name="Hazlebeck D."/>
            <person name="Allen E.E."/>
        </authorList>
    </citation>
    <scope>NUCLEOTIDE SEQUENCE</scope>
    <source>
        <strain evidence="2">Hildebrandi</strain>
    </source>
</reference>
<protein>
    <submittedName>
        <fullName evidence="2">Uncharacterized protein</fullName>
    </submittedName>
</protein>
<dbReference type="Proteomes" id="UP000693970">
    <property type="component" value="Unassembled WGS sequence"/>
</dbReference>
<comment type="caution">
    <text evidence="2">The sequence shown here is derived from an EMBL/GenBank/DDBJ whole genome shotgun (WGS) entry which is preliminary data.</text>
</comment>
<evidence type="ECO:0000313" key="2">
    <source>
        <dbReference type="EMBL" id="KAG7348910.1"/>
    </source>
</evidence>
<feature type="compositionally biased region" description="Polar residues" evidence="1">
    <location>
        <begin position="100"/>
        <end position="116"/>
    </location>
</feature>
<organism evidence="2 3">
    <name type="scientific">Nitzschia inconspicua</name>
    <dbReference type="NCBI Taxonomy" id="303405"/>
    <lineage>
        <taxon>Eukaryota</taxon>
        <taxon>Sar</taxon>
        <taxon>Stramenopiles</taxon>
        <taxon>Ochrophyta</taxon>
        <taxon>Bacillariophyta</taxon>
        <taxon>Bacillariophyceae</taxon>
        <taxon>Bacillariophycidae</taxon>
        <taxon>Bacillariales</taxon>
        <taxon>Bacillariaceae</taxon>
        <taxon>Nitzschia</taxon>
    </lineage>
</organism>
<dbReference type="AlphaFoldDB" id="A0A9K3PIX8"/>
<evidence type="ECO:0000256" key="1">
    <source>
        <dbReference type="SAM" id="MobiDB-lite"/>
    </source>
</evidence>
<keyword evidence="3" id="KW-1185">Reference proteome</keyword>
<feature type="compositionally biased region" description="Low complexity" evidence="1">
    <location>
        <begin position="117"/>
        <end position="131"/>
    </location>
</feature>
<feature type="region of interest" description="Disordered" evidence="1">
    <location>
        <begin position="100"/>
        <end position="131"/>
    </location>
</feature>
<feature type="region of interest" description="Disordered" evidence="1">
    <location>
        <begin position="41"/>
        <end position="76"/>
    </location>
</feature>
<dbReference type="EMBL" id="JAGRRH010000019">
    <property type="protein sequence ID" value="KAG7348910.1"/>
    <property type="molecule type" value="Genomic_DNA"/>
</dbReference>
<evidence type="ECO:0000313" key="3">
    <source>
        <dbReference type="Proteomes" id="UP000693970"/>
    </source>
</evidence>
<sequence length="211" mass="22906">MKIDTTDCSPIAGAPEEAIIRPNKYILPTKTDDDLTNDLHAGFFHSTRTPTSKSSSNTSLPGAPKKSKKDELSPVVAAASDAGRQEMYLPTLVYTPVQTSLRQTQSDSPRSVTTGTASAAANNSNSADNSSVRFNHRGRRLLSAANVDELNLQLEHLFLGNNHKGEETKREIMVDDVAATASKTFGRIETTAFSYKTCSNSQVVRSARFQK</sequence>